<evidence type="ECO:0000256" key="1">
    <source>
        <dbReference type="SAM" id="MobiDB-lite"/>
    </source>
</evidence>
<protein>
    <submittedName>
        <fullName evidence="2">Uncharacterized protein</fullName>
    </submittedName>
</protein>
<feature type="region of interest" description="Disordered" evidence="1">
    <location>
        <begin position="1"/>
        <end position="38"/>
    </location>
</feature>
<keyword evidence="3" id="KW-1185">Reference proteome</keyword>
<accession>A0A2A2J476</accession>
<dbReference type="EMBL" id="LIAE01010703">
    <property type="protein sequence ID" value="PAV56419.1"/>
    <property type="molecule type" value="Genomic_DNA"/>
</dbReference>
<organism evidence="2 3">
    <name type="scientific">Diploscapter pachys</name>
    <dbReference type="NCBI Taxonomy" id="2018661"/>
    <lineage>
        <taxon>Eukaryota</taxon>
        <taxon>Metazoa</taxon>
        <taxon>Ecdysozoa</taxon>
        <taxon>Nematoda</taxon>
        <taxon>Chromadorea</taxon>
        <taxon>Rhabditida</taxon>
        <taxon>Rhabditina</taxon>
        <taxon>Rhabditomorpha</taxon>
        <taxon>Rhabditoidea</taxon>
        <taxon>Rhabditidae</taxon>
        <taxon>Diploscapter</taxon>
    </lineage>
</organism>
<proteinExistence type="predicted"/>
<evidence type="ECO:0000313" key="2">
    <source>
        <dbReference type="EMBL" id="PAV56419.1"/>
    </source>
</evidence>
<dbReference type="AlphaFoldDB" id="A0A2A2J476"/>
<comment type="caution">
    <text evidence="2">The sequence shown here is derived from an EMBL/GenBank/DDBJ whole genome shotgun (WGS) entry which is preliminary data.</text>
</comment>
<name>A0A2A2J476_9BILA</name>
<gene>
    <name evidence="2" type="ORF">WR25_09727</name>
</gene>
<reference evidence="2 3" key="1">
    <citation type="journal article" date="2017" name="Curr. Biol.">
        <title>Genome architecture and evolution of a unichromosomal asexual nematode.</title>
        <authorList>
            <person name="Fradin H."/>
            <person name="Zegar C."/>
            <person name="Gutwein M."/>
            <person name="Lucas J."/>
            <person name="Kovtun M."/>
            <person name="Corcoran D."/>
            <person name="Baugh L.R."/>
            <person name="Kiontke K."/>
            <person name="Gunsalus K."/>
            <person name="Fitch D.H."/>
            <person name="Piano F."/>
        </authorList>
    </citation>
    <scope>NUCLEOTIDE SEQUENCE [LARGE SCALE GENOMIC DNA]</scope>
    <source>
        <strain evidence="2">PF1309</strain>
    </source>
</reference>
<sequence>MDDLSGETAASQAGDLTGTSGNRPDKQSEEELSGCLKGTNWNTLPNEVRIEIIKQEDVDDGDKLNLLCAYPGLLSVISEFHPHNNANGGRGTEAEPSSKIHIKYSPEEKMFYDEATKFLDSRQPRRIFGLKHDEVMLIDLDSKSEHAAILLDALKSTSTTTRKLYFVMNEVDFQLSLDFVEVLRPVYLRLDFNTNEKWSTLNEVVEAFPDLFKLNELTMLGPVHADGDSLLSHFPKFPPSLCFTNTSFLTTLEGFLHVGHVVKFLKTLVSTKFEKGGPAANALKRIVNWTFETYRTETEEGGTTDDCKLLVELVKGIPPNSIVNLDSETGAVERRIFELHLTVSDGQHVIYVKEEVSHRHKEKAIQLANRIEDFNEILDSPDSSTTSDVDEQSVFILFLPVCQFIFLF</sequence>
<evidence type="ECO:0000313" key="3">
    <source>
        <dbReference type="Proteomes" id="UP000218231"/>
    </source>
</evidence>
<dbReference type="Proteomes" id="UP000218231">
    <property type="component" value="Unassembled WGS sequence"/>
</dbReference>